<dbReference type="AlphaFoldDB" id="A0A9Q3H9P6"/>
<sequence length="122" mass="14635">MLRFVEPFSKEEYINAMEDIITRKRIGKMWIMKPVESKIMPKNYIEYRSPERIFFKCHRCRRTSNLGKNFTKKTKIYEVQCNEEKEESYQDSDISDDTPVEECHTSNITALFEDTELHTNLP</sequence>
<evidence type="ECO:0000313" key="2">
    <source>
        <dbReference type="Proteomes" id="UP000765509"/>
    </source>
</evidence>
<dbReference type="Proteomes" id="UP000765509">
    <property type="component" value="Unassembled WGS sequence"/>
</dbReference>
<proteinExistence type="predicted"/>
<name>A0A9Q3H9P6_9BASI</name>
<accession>A0A9Q3H9P6</accession>
<gene>
    <name evidence="1" type="ORF">O181_033930</name>
</gene>
<organism evidence="1 2">
    <name type="scientific">Austropuccinia psidii MF-1</name>
    <dbReference type="NCBI Taxonomy" id="1389203"/>
    <lineage>
        <taxon>Eukaryota</taxon>
        <taxon>Fungi</taxon>
        <taxon>Dikarya</taxon>
        <taxon>Basidiomycota</taxon>
        <taxon>Pucciniomycotina</taxon>
        <taxon>Pucciniomycetes</taxon>
        <taxon>Pucciniales</taxon>
        <taxon>Sphaerophragmiaceae</taxon>
        <taxon>Austropuccinia</taxon>
    </lineage>
</organism>
<evidence type="ECO:0000313" key="1">
    <source>
        <dbReference type="EMBL" id="MBW0494215.1"/>
    </source>
</evidence>
<protein>
    <submittedName>
        <fullName evidence="1">Uncharacterized protein</fullName>
    </submittedName>
</protein>
<dbReference type="EMBL" id="AVOT02012462">
    <property type="protein sequence ID" value="MBW0494215.1"/>
    <property type="molecule type" value="Genomic_DNA"/>
</dbReference>
<reference evidence="1" key="1">
    <citation type="submission" date="2021-03" db="EMBL/GenBank/DDBJ databases">
        <title>Draft genome sequence of rust myrtle Austropuccinia psidii MF-1, a brazilian biotype.</title>
        <authorList>
            <person name="Quecine M.C."/>
            <person name="Pachon D.M.R."/>
            <person name="Bonatelli M.L."/>
            <person name="Correr F.H."/>
            <person name="Franceschini L.M."/>
            <person name="Leite T.F."/>
            <person name="Margarido G.R.A."/>
            <person name="Almeida C.A."/>
            <person name="Ferrarezi J.A."/>
            <person name="Labate C.A."/>
        </authorList>
    </citation>
    <scope>NUCLEOTIDE SEQUENCE</scope>
    <source>
        <strain evidence="1">MF-1</strain>
    </source>
</reference>
<comment type="caution">
    <text evidence="1">The sequence shown here is derived from an EMBL/GenBank/DDBJ whole genome shotgun (WGS) entry which is preliminary data.</text>
</comment>
<keyword evidence="2" id="KW-1185">Reference proteome</keyword>